<organism evidence="2 3">
    <name type="scientific">Trichoderma gamsii</name>
    <dbReference type="NCBI Taxonomy" id="398673"/>
    <lineage>
        <taxon>Eukaryota</taxon>
        <taxon>Fungi</taxon>
        <taxon>Dikarya</taxon>
        <taxon>Ascomycota</taxon>
        <taxon>Pezizomycotina</taxon>
        <taxon>Sordariomycetes</taxon>
        <taxon>Hypocreomycetidae</taxon>
        <taxon>Hypocreales</taxon>
        <taxon>Hypocreaceae</taxon>
        <taxon>Trichoderma</taxon>
    </lineage>
</organism>
<dbReference type="STRING" id="398673.A0A2P5A312"/>
<reference evidence="2 3" key="1">
    <citation type="journal article" date="2016" name="Genome Announc.">
        <title>Draft Whole-Genome Sequence of Trichoderma gamsii T6085, a Promising Biocontrol Agent of Fusarium Head Blight on Wheat.</title>
        <authorList>
            <person name="Baroncelli R."/>
            <person name="Zapparata A."/>
            <person name="Piaggeschi G."/>
            <person name="Sarrocco S."/>
            <person name="Vannacci G."/>
        </authorList>
    </citation>
    <scope>NUCLEOTIDE SEQUENCE [LARGE SCALE GENOMIC DNA]</scope>
    <source>
        <strain evidence="2 3">T6085</strain>
    </source>
</reference>
<comment type="caution">
    <text evidence="2">The sequence shown here is derived from an EMBL/GenBank/DDBJ whole genome shotgun (WGS) entry which is preliminary data.</text>
</comment>
<name>A0A2P5A312_9HYPO</name>
<evidence type="ECO:0000256" key="1">
    <source>
        <dbReference type="SAM" id="MobiDB-lite"/>
    </source>
</evidence>
<sequence length="209" mass="23791">MDFDFDDPLRGYRVSRHPSPETDISSAPASPGEYRDRREEVDVVLNNYSPVQDTDNTVTVFRVFLKYLCKDGQMILMHEIAQLGRDPVKLRMLRNFLVDAILKPKYISKSLRFYIAIYKEKAKNPRTRPTLDEIKVSGIEISQLVVAERAASFKRRFPSRTFCPPLGLNRPLPNPNEDTADEIEPTDAPVPPPRLAARPLSTPTEEAAH</sequence>
<evidence type="ECO:0000313" key="3">
    <source>
        <dbReference type="Proteomes" id="UP000054821"/>
    </source>
</evidence>
<gene>
    <name evidence="2" type="ORF">TGAM01_v200357</name>
</gene>
<proteinExistence type="predicted"/>
<protein>
    <submittedName>
        <fullName evidence="2">Uncharacterized protein</fullName>
    </submittedName>
</protein>
<evidence type="ECO:0000313" key="2">
    <source>
        <dbReference type="EMBL" id="PON30937.1"/>
    </source>
</evidence>
<accession>A0A2P5A312</accession>
<dbReference type="EMBL" id="JPDN02000001">
    <property type="protein sequence ID" value="PON30937.1"/>
    <property type="molecule type" value="Genomic_DNA"/>
</dbReference>
<dbReference type="AlphaFoldDB" id="A0A2P5A312"/>
<dbReference type="GeneID" id="36347263"/>
<feature type="region of interest" description="Disordered" evidence="1">
    <location>
        <begin position="1"/>
        <end position="36"/>
    </location>
</feature>
<dbReference type="Proteomes" id="UP000054821">
    <property type="component" value="Unassembled WGS sequence"/>
</dbReference>
<dbReference type="RefSeq" id="XP_024406756.1">
    <property type="nucleotide sequence ID" value="XM_024548541.1"/>
</dbReference>
<keyword evidence="3" id="KW-1185">Reference proteome</keyword>
<feature type="region of interest" description="Disordered" evidence="1">
    <location>
        <begin position="165"/>
        <end position="209"/>
    </location>
</feature>